<keyword evidence="1" id="KW-0328">Glycosyltransferase</keyword>
<comment type="caution">
    <text evidence="5">The sequence shown here is derived from an EMBL/GenBank/DDBJ whole genome shotgun (WGS) entry which is preliminary data.</text>
</comment>
<keyword evidence="2" id="KW-0808">Transferase</keyword>
<evidence type="ECO:0000313" key="6">
    <source>
        <dbReference type="Proteomes" id="UP000009891"/>
    </source>
</evidence>
<dbReference type="InterPro" id="IPR025536">
    <property type="entry name" value="DUF4422"/>
</dbReference>
<dbReference type="EMBL" id="AHAF01000001">
    <property type="protein sequence ID" value="EKU79339.1"/>
    <property type="molecule type" value="Genomic_DNA"/>
</dbReference>
<evidence type="ECO:0000256" key="2">
    <source>
        <dbReference type="ARBA" id="ARBA00022679"/>
    </source>
</evidence>
<feature type="domain" description="DUF4422" evidence="4">
    <location>
        <begin position="7"/>
        <end position="237"/>
    </location>
</feature>
<dbReference type="PANTHER" id="PTHR13778">
    <property type="entry name" value="GLYCOSYLTRANSFERASE 8 DOMAIN-CONTAINING PROTEIN"/>
    <property type="match status" value="1"/>
</dbReference>
<dbReference type="Pfam" id="PF01501">
    <property type="entry name" value="Glyco_transf_8"/>
    <property type="match status" value="1"/>
</dbReference>
<organism evidence="5 6">
    <name type="scientific">Veillonella seminalis ACS-216-V-Col6b</name>
    <dbReference type="NCBI Taxonomy" id="883156"/>
    <lineage>
        <taxon>Bacteria</taxon>
        <taxon>Bacillati</taxon>
        <taxon>Bacillota</taxon>
        <taxon>Negativicutes</taxon>
        <taxon>Veillonellales</taxon>
        <taxon>Veillonellaceae</taxon>
        <taxon>Veillonella</taxon>
    </lineage>
</organism>
<dbReference type="HOGENOM" id="CLU_028259_0_0_9"/>
<dbReference type="CDD" id="cd04194">
    <property type="entry name" value="GT8_A4GalT_like"/>
    <property type="match status" value="1"/>
</dbReference>
<dbReference type="SUPFAM" id="SSF53448">
    <property type="entry name" value="Nucleotide-diphospho-sugar transferases"/>
    <property type="match status" value="1"/>
</dbReference>
<dbReference type="AlphaFoldDB" id="K9D430"/>
<dbReference type="InterPro" id="IPR029044">
    <property type="entry name" value="Nucleotide-diphossugar_trans"/>
</dbReference>
<dbReference type="GO" id="GO:0016757">
    <property type="term" value="F:glycosyltransferase activity"/>
    <property type="evidence" value="ECO:0007669"/>
    <property type="project" value="UniProtKB-KW"/>
</dbReference>
<proteinExistence type="predicted"/>
<dbReference type="Pfam" id="PF14393">
    <property type="entry name" value="DUF4422"/>
    <property type="match status" value="1"/>
</dbReference>
<dbReference type="RefSeq" id="WP_006555047.1">
    <property type="nucleotide sequence ID" value="NZ_JH992936.1"/>
</dbReference>
<dbReference type="InterPro" id="IPR002495">
    <property type="entry name" value="Glyco_trans_8"/>
</dbReference>
<dbReference type="GO" id="GO:0046872">
    <property type="term" value="F:metal ion binding"/>
    <property type="evidence" value="ECO:0007669"/>
    <property type="project" value="UniProtKB-KW"/>
</dbReference>
<protein>
    <recommendedName>
        <fullName evidence="4">DUF4422 domain-containing protein</fullName>
    </recommendedName>
</protein>
<dbReference type="STRING" id="883156.HMPREF9282_00147"/>
<keyword evidence="3" id="KW-0479">Metal-binding</keyword>
<accession>K9D430</accession>
<name>K9D430_9FIRM</name>
<reference evidence="5 6" key="1">
    <citation type="submission" date="2012-09" db="EMBL/GenBank/DDBJ databases">
        <title>The Genome Sequence of Veillonella ratti ACS-216-V-COL6B.</title>
        <authorList>
            <consortium name="The Broad Institute Genome Sequencing Platform"/>
            <person name="Earl A."/>
            <person name="Ward D."/>
            <person name="Feldgarden M."/>
            <person name="Gevers D."/>
            <person name="Saerens B."/>
            <person name="Vaneechoutte M."/>
            <person name="Walker B."/>
            <person name="Young S.K."/>
            <person name="Zeng Q."/>
            <person name="Gargeya S."/>
            <person name="Fitzgerald M."/>
            <person name="Haas B."/>
            <person name="Abouelleil A."/>
            <person name="Alvarado L."/>
            <person name="Arachchi H.M."/>
            <person name="Berlin A."/>
            <person name="Chapman S.B."/>
            <person name="Goldberg J."/>
            <person name="Griggs A."/>
            <person name="Gujja S."/>
            <person name="Hansen M."/>
            <person name="Howarth C."/>
            <person name="Imamovic A."/>
            <person name="Larimer J."/>
            <person name="McCowen C."/>
            <person name="Montmayeur A."/>
            <person name="Murphy C."/>
            <person name="Neiman D."/>
            <person name="Pearson M."/>
            <person name="Priest M."/>
            <person name="Roberts A."/>
            <person name="Saif S."/>
            <person name="Shea T."/>
            <person name="Sisk P."/>
            <person name="Sykes S."/>
            <person name="Wortman J."/>
            <person name="Nusbaum C."/>
            <person name="Birren B."/>
        </authorList>
    </citation>
    <scope>NUCLEOTIDE SEQUENCE [LARGE SCALE GENOMIC DNA]</scope>
    <source>
        <strain evidence="5 6">ACS-216-V-Col6b</strain>
    </source>
</reference>
<gene>
    <name evidence="5" type="ORF">HMPREF9282_00147</name>
</gene>
<evidence type="ECO:0000313" key="5">
    <source>
        <dbReference type="EMBL" id="EKU79339.1"/>
    </source>
</evidence>
<evidence type="ECO:0000259" key="4">
    <source>
        <dbReference type="Pfam" id="PF14393"/>
    </source>
</evidence>
<dbReference type="InterPro" id="IPR050748">
    <property type="entry name" value="Glycosyltrans_8_dom-fam"/>
</dbReference>
<sequence length="606" mass="70684">MNELNVKLLLCHHKQSPYIKNECILPIQVGKANKDFELEYCVGDNTGDNISEKNPSWCELTALYWAWKNLDADYYGLMHYRRFLSFENNQEYRVVTQLDEGDIVQNLSPANIKQMCKFADIITGPIWGIHPVGLEHKRMSSYEFYAKEHVKEDMDITLQVIKEKFPEYYYASLDETSSSECFFMNLMVLKRELFFEYCEFLFGVLTEVEKRIDISDRDSYQKRVFGFIAERLSNMFVIYCQQRDSKIKIKHTGIYFLADTNDIDAEKLTEQVISKEKITQAANKQDEIVNVCMSFDDNYLAPGLTTITSLLRHTSANVSIYILCDNRLSENSRQTIKLNVGNHGTVYFVDVDARSLSGLPLNRAYISINTYYRLLIHDLIDADKIIYIDSDVIVADDILNLWNFDVTDACIAGALDEGGVMQSRRLSLGANSNYINAGVLVFNLKEIKARYKDPLRLYLETYYFNRDLISLQDQDILNLAFKNEIKVLPLKWNVNGRIFEVNELDFKYSKADINEALNDLGIIHYTDHKKPWKFQATHPLKHLYWYYRDKVQGLPLNSAEKRSIFMQNQFKYRKEGSHLHVAVRGVEFTVNKDRVKKILQKLNFKF</sequence>
<dbReference type="PANTHER" id="PTHR13778:SF47">
    <property type="entry name" value="LIPOPOLYSACCHARIDE 1,3-GALACTOSYLTRANSFERASE"/>
    <property type="match status" value="1"/>
</dbReference>
<evidence type="ECO:0000256" key="1">
    <source>
        <dbReference type="ARBA" id="ARBA00022676"/>
    </source>
</evidence>
<dbReference type="PATRIC" id="fig|883156.3.peg.149"/>
<keyword evidence="6" id="KW-1185">Reference proteome</keyword>
<dbReference type="Proteomes" id="UP000009891">
    <property type="component" value="Unassembled WGS sequence"/>
</dbReference>
<dbReference type="Gene3D" id="3.90.550.10">
    <property type="entry name" value="Spore Coat Polysaccharide Biosynthesis Protein SpsA, Chain A"/>
    <property type="match status" value="1"/>
</dbReference>
<evidence type="ECO:0000256" key="3">
    <source>
        <dbReference type="ARBA" id="ARBA00022723"/>
    </source>
</evidence>
<dbReference type="eggNOG" id="COG1442">
    <property type="taxonomic scope" value="Bacteria"/>
</dbReference>